<dbReference type="Proteomes" id="UP000828390">
    <property type="component" value="Unassembled WGS sequence"/>
</dbReference>
<reference evidence="1" key="1">
    <citation type="journal article" date="2019" name="bioRxiv">
        <title>The Genome of the Zebra Mussel, Dreissena polymorpha: A Resource for Invasive Species Research.</title>
        <authorList>
            <person name="McCartney M.A."/>
            <person name="Auch B."/>
            <person name="Kono T."/>
            <person name="Mallez S."/>
            <person name="Zhang Y."/>
            <person name="Obille A."/>
            <person name="Becker A."/>
            <person name="Abrahante J.E."/>
            <person name="Garbe J."/>
            <person name="Badalamenti J.P."/>
            <person name="Herman A."/>
            <person name="Mangelson H."/>
            <person name="Liachko I."/>
            <person name="Sullivan S."/>
            <person name="Sone E.D."/>
            <person name="Koren S."/>
            <person name="Silverstein K.A.T."/>
            <person name="Beckman K.B."/>
            <person name="Gohl D.M."/>
        </authorList>
    </citation>
    <scope>NUCLEOTIDE SEQUENCE</scope>
    <source>
        <strain evidence="1">Duluth1</strain>
        <tissue evidence="1">Whole animal</tissue>
    </source>
</reference>
<name>A0A9D4R0I7_DREPO</name>
<evidence type="ECO:0000313" key="2">
    <source>
        <dbReference type="Proteomes" id="UP000828390"/>
    </source>
</evidence>
<gene>
    <name evidence="1" type="ORF">DPMN_092978</name>
</gene>
<protein>
    <submittedName>
        <fullName evidence="1">Uncharacterized protein</fullName>
    </submittedName>
</protein>
<accession>A0A9D4R0I7</accession>
<dbReference type="AlphaFoldDB" id="A0A9D4R0I7"/>
<comment type="caution">
    <text evidence="1">The sequence shown here is derived from an EMBL/GenBank/DDBJ whole genome shotgun (WGS) entry which is preliminary data.</text>
</comment>
<keyword evidence="2" id="KW-1185">Reference proteome</keyword>
<evidence type="ECO:0000313" key="1">
    <source>
        <dbReference type="EMBL" id="KAH3850561.1"/>
    </source>
</evidence>
<organism evidence="1 2">
    <name type="scientific">Dreissena polymorpha</name>
    <name type="common">Zebra mussel</name>
    <name type="synonym">Mytilus polymorpha</name>
    <dbReference type="NCBI Taxonomy" id="45954"/>
    <lineage>
        <taxon>Eukaryota</taxon>
        <taxon>Metazoa</taxon>
        <taxon>Spiralia</taxon>
        <taxon>Lophotrochozoa</taxon>
        <taxon>Mollusca</taxon>
        <taxon>Bivalvia</taxon>
        <taxon>Autobranchia</taxon>
        <taxon>Heteroconchia</taxon>
        <taxon>Euheterodonta</taxon>
        <taxon>Imparidentia</taxon>
        <taxon>Neoheterodontei</taxon>
        <taxon>Myida</taxon>
        <taxon>Dreissenoidea</taxon>
        <taxon>Dreissenidae</taxon>
        <taxon>Dreissena</taxon>
    </lineage>
</organism>
<sequence length="286" mass="33132">MAGEDSLSKIATFIQEGKALRSLIKGTRPEDPVLADIFTWISKELFDDIENKPIALRHAVKEHIFTSRKDITEVLLNLFPGSRQKANKPEDLQKQVLESKYDKAHSDIYFYCLATFFDIDIYVVTRKGGDECKWNEYKSLKLLNIKQQIKYRDETHTFDVNMKKNKTGFLMTYMNVDKNGPHMYIIKPTPSAQDQRPECKGLIELAARDLKCTPLDEIAKLESLIDDVQAHVDRLPAGNKRIRYWAKEFCFETDCRDICETTIEVPNEDSWRKSTAPCSDEKLRLK</sequence>
<reference evidence="1" key="2">
    <citation type="submission" date="2020-11" db="EMBL/GenBank/DDBJ databases">
        <authorList>
            <person name="McCartney M.A."/>
            <person name="Auch B."/>
            <person name="Kono T."/>
            <person name="Mallez S."/>
            <person name="Becker A."/>
            <person name="Gohl D.M."/>
            <person name="Silverstein K.A.T."/>
            <person name="Koren S."/>
            <person name="Bechman K.B."/>
            <person name="Herman A."/>
            <person name="Abrahante J.E."/>
            <person name="Garbe J."/>
        </authorList>
    </citation>
    <scope>NUCLEOTIDE SEQUENCE</scope>
    <source>
        <strain evidence="1">Duluth1</strain>
        <tissue evidence="1">Whole animal</tissue>
    </source>
</reference>
<dbReference type="EMBL" id="JAIWYP010000003">
    <property type="protein sequence ID" value="KAH3850561.1"/>
    <property type="molecule type" value="Genomic_DNA"/>
</dbReference>
<proteinExistence type="predicted"/>